<comment type="caution">
    <text evidence="2">The sequence shown here is derived from an EMBL/GenBank/DDBJ whole genome shotgun (WGS) entry which is preliminary data.</text>
</comment>
<gene>
    <name evidence="1" type="ORF">OVA965_LOCUS14644</name>
    <name evidence="2" type="ORF">TMI583_LOCUS14648</name>
</gene>
<protein>
    <submittedName>
        <fullName evidence="2">Uncharacterized protein</fullName>
    </submittedName>
</protein>
<evidence type="ECO:0000313" key="2">
    <source>
        <dbReference type="EMBL" id="CAF3772101.1"/>
    </source>
</evidence>
<sequence length="187" mass="21192">MADCSIGFIPLAESFGNEISVPTDVSKATSQIINSKISNEAEPSYYSGRFCDKSVGRSGCRINLLLLNLLNDLKQIEYHLFQQSSLSLITVCNSLCIDNPLLVFLTDDIKCENYMAICVLFIQLRTQLMQKLILNDEENSITRKTLVELLEQKSLEDEQKEAADQEDYTKDNDNLLIIIESDELQQQ</sequence>
<proteinExistence type="predicted"/>
<dbReference type="Proteomes" id="UP000677228">
    <property type="component" value="Unassembled WGS sequence"/>
</dbReference>
<evidence type="ECO:0000313" key="1">
    <source>
        <dbReference type="EMBL" id="CAF1002782.1"/>
    </source>
</evidence>
<dbReference type="Proteomes" id="UP000682733">
    <property type="component" value="Unassembled WGS sequence"/>
</dbReference>
<accession>A0A8S2IRW0</accession>
<dbReference type="AlphaFoldDB" id="A0A8S2IRW0"/>
<evidence type="ECO:0000313" key="3">
    <source>
        <dbReference type="Proteomes" id="UP000682733"/>
    </source>
</evidence>
<reference evidence="2" key="1">
    <citation type="submission" date="2021-02" db="EMBL/GenBank/DDBJ databases">
        <authorList>
            <person name="Nowell W R."/>
        </authorList>
    </citation>
    <scope>NUCLEOTIDE SEQUENCE</scope>
</reference>
<dbReference type="EMBL" id="CAJOBA010006413">
    <property type="protein sequence ID" value="CAF3772101.1"/>
    <property type="molecule type" value="Genomic_DNA"/>
</dbReference>
<organism evidence="2 3">
    <name type="scientific">Didymodactylos carnosus</name>
    <dbReference type="NCBI Taxonomy" id="1234261"/>
    <lineage>
        <taxon>Eukaryota</taxon>
        <taxon>Metazoa</taxon>
        <taxon>Spiralia</taxon>
        <taxon>Gnathifera</taxon>
        <taxon>Rotifera</taxon>
        <taxon>Eurotatoria</taxon>
        <taxon>Bdelloidea</taxon>
        <taxon>Philodinida</taxon>
        <taxon>Philodinidae</taxon>
        <taxon>Didymodactylos</taxon>
    </lineage>
</organism>
<dbReference type="EMBL" id="CAJNOK010006405">
    <property type="protein sequence ID" value="CAF1002782.1"/>
    <property type="molecule type" value="Genomic_DNA"/>
</dbReference>
<name>A0A8S2IRW0_9BILA</name>